<evidence type="ECO:0000256" key="1">
    <source>
        <dbReference type="SAM" id="Phobius"/>
    </source>
</evidence>
<reference evidence="2" key="1">
    <citation type="submission" date="2021-02" db="EMBL/GenBank/DDBJ databases">
        <title>Draft genome sequence of Microbispora sp. RL4-1S isolated from rice leaves in Thailand.</title>
        <authorList>
            <person name="Muangham S."/>
            <person name="Duangmal K."/>
        </authorList>
    </citation>
    <scope>NUCLEOTIDE SEQUENCE</scope>
    <source>
        <strain evidence="2">RL4-1S</strain>
    </source>
</reference>
<feature type="transmembrane region" description="Helical" evidence="1">
    <location>
        <begin position="46"/>
        <end position="66"/>
    </location>
</feature>
<evidence type="ECO:0000313" key="2">
    <source>
        <dbReference type="EMBL" id="MBP2708349.1"/>
    </source>
</evidence>
<feature type="transmembrane region" description="Helical" evidence="1">
    <location>
        <begin position="78"/>
        <end position="98"/>
    </location>
</feature>
<proteinExistence type="predicted"/>
<dbReference type="AlphaFoldDB" id="A0A940WME8"/>
<organism evidence="2 3">
    <name type="scientific">Microbispora oryzae</name>
    <dbReference type="NCBI Taxonomy" id="2806554"/>
    <lineage>
        <taxon>Bacteria</taxon>
        <taxon>Bacillati</taxon>
        <taxon>Actinomycetota</taxon>
        <taxon>Actinomycetes</taxon>
        <taxon>Streptosporangiales</taxon>
        <taxon>Streptosporangiaceae</taxon>
        <taxon>Microbispora</taxon>
    </lineage>
</organism>
<keyword evidence="1" id="KW-0812">Transmembrane</keyword>
<name>A0A940WME8_9ACTN</name>
<dbReference type="RefSeq" id="WP_210159614.1">
    <property type="nucleotide sequence ID" value="NZ_JAFCNB010000031.1"/>
</dbReference>
<protein>
    <submittedName>
        <fullName evidence="2">Uncharacterized protein</fullName>
    </submittedName>
</protein>
<accession>A0A940WME8</accession>
<keyword evidence="3" id="KW-1185">Reference proteome</keyword>
<comment type="caution">
    <text evidence="2">The sequence shown here is derived from an EMBL/GenBank/DDBJ whole genome shotgun (WGS) entry which is preliminary data.</text>
</comment>
<sequence length="101" mass="10905">MLAKSIRAEAPGLATTCRSPTVVHTRLPIRERKNAMSNSPAPPTGLVWSLAAFFIIMATAVPALIYANTDGKARSTVLLVWIGVELILAVSVGLYFRLRGR</sequence>
<dbReference type="Proteomes" id="UP000674234">
    <property type="component" value="Unassembled WGS sequence"/>
</dbReference>
<evidence type="ECO:0000313" key="3">
    <source>
        <dbReference type="Proteomes" id="UP000674234"/>
    </source>
</evidence>
<gene>
    <name evidence="2" type="ORF">JOL79_31680</name>
</gene>
<dbReference type="EMBL" id="JAFCNB010000031">
    <property type="protein sequence ID" value="MBP2708349.1"/>
    <property type="molecule type" value="Genomic_DNA"/>
</dbReference>
<keyword evidence="1" id="KW-1133">Transmembrane helix</keyword>
<keyword evidence="1" id="KW-0472">Membrane</keyword>